<comment type="caution">
    <text evidence="1">The sequence shown here is derived from an EMBL/GenBank/DDBJ whole genome shotgun (WGS) entry which is preliminary data.</text>
</comment>
<accession>A0A6I2U528</accession>
<gene>
    <name evidence="1" type="ORF">FYJ76_04620</name>
</gene>
<evidence type="ECO:0000313" key="1">
    <source>
        <dbReference type="EMBL" id="MST91223.1"/>
    </source>
</evidence>
<dbReference type="AlphaFoldDB" id="A0A6I2U528"/>
<protein>
    <submittedName>
        <fullName evidence="1">DUF4160 domain-containing protein</fullName>
    </submittedName>
</protein>
<proteinExistence type="predicted"/>
<sequence>MTENEKKIFLEWEFILRNLSDFVQIAKINGIKFEVRTNEQSGHHRPHLHVSTSSASMSVAIDDGEILACTGKISPAQKKMAKE</sequence>
<dbReference type="Proteomes" id="UP000431913">
    <property type="component" value="Unassembled WGS sequence"/>
</dbReference>
<name>A0A6I2U528_9FIRM</name>
<dbReference type="InterPro" id="IPR025427">
    <property type="entry name" value="DUF4160"/>
</dbReference>
<dbReference type="RefSeq" id="WP_154521848.1">
    <property type="nucleotide sequence ID" value="NZ_VUNJ01000004.1"/>
</dbReference>
<organism evidence="1 2">
    <name type="scientific">Ruthenibacterium lactatiformans</name>
    <dbReference type="NCBI Taxonomy" id="1550024"/>
    <lineage>
        <taxon>Bacteria</taxon>
        <taxon>Bacillati</taxon>
        <taxon>Bacillota</taxon>
        <taxon>Clostridia</taxon>
        <taxon>Eubacteriales</taxon>
        <taxon>Oscillospiraceae</taxon>
        <taxon>Ruthenibacterium</taxon>
    </lineage>
</organism>
<reference evidence="1 2" key="1">
    <citation type="submission" date="2019-08" db="EMBL/GenBank/DDBJ databases">
        <title>In-depth cultivation of the pig gut microbiome towards novel bacterial diversity and tailored functional studies.</title>
        <authorList>
            <person name="Wylensek D."/>
            <person name="Hitch T.C.A."/>
            <person name="Clavel T."/>
        </authorList>
    </citation>
    <scope>NUCLEOTIDE SEQUENCE [LARGE SCALE GENOMIC DNA]</scope>
    <source>
        <strain evidence="1 2">WCA3-601-WT-6J</strain>
    </source>
</reference>
<evidence type="ECO:0000313" key="2">
    <source>
        <dbReference type="Proteomes" id="UP000431913"/>
    </source>
</evidence>
<dbReference type="Pfam" id="PF13711">
    <property type="entry name" value="DUF4160"/>
    <property type="match status" value="1"/>
</dbReference>
<dbReference type="EMBL" id="VUNJ01000004">
    <property type="protein sequence ID" value="MST91223.1"/>
    <property type="molecule type" value="Genomic_DNA"/>
</dbReference>